<dbReference type="Pfam" id="PF03140">
    <property type="entry name" value="DUF247"/>
    <property type="match status" value="1"/>
</dbReference>
<organism evidence="2 3">
    <name type="scientific">Cinchona calisaya</name>
    <dbReference type="NCBI Taxonomy" id="153742"/>
    <lineage>
        <taxon>Eukaryota</taxon>
        <taxon>Viridiplantae</taxon>
        <taxon>Streptophyta</taxon>
        <taxon>Embryophyta</taxon>
        <taxon>Tracheophyta</taxon>
        <taxon>Spermatophyta</taxon>
        <taxon>Magnoliopsida</taxon>
        <taxon>eudicotyledons</taxon>
        <taxon>Gunneridae</taxon>
        <taxon>Pentapetalae</taxon>
        <taxon>asterids</taxon>
        <taxon>lamiids</taxon>
        <taxon>Gentianales</taxon>
        <taxon>Rubiaceae</taxon>
        <taxon>Cinchonoideae</taxon>
        <taxon>Cinchoneae</taxon>
        <taxon>Cinchona</taxon>
    </lineage>
</organism>
<protein>
    <submittedName>
        <fullName evidence="2">Uncharacterized protein</fullName>
    </submittedName>
</protein>
<sequence>MDSPTPQFNFDVNEWVTRISQNLDEQPDEEETETPVSIFNVPKALMVSHPYSYLPQQVAIGPYHYFSPEHYEMERYKIAATRRVQKQHKTASFKFHQVVEEIKCLDQKVRAHYHKYLNTNSDTLAWIMGMDAAFLLEFLQIYAAKEGKMVTTRVSSRMSSHFIDCKGTNLKSTHHVILRDILLLENQIPPFLLRKVLEFQFSSLESVDNMLISMLFGLYKEISPFENLEEKINIDQAMITKSAHLLDFVYRAIVSEFEKKPFQIIEVDRDDQEQDEVAKGHGESSMEESSSEEKEKNSKLQEIKRILISQPIEILLKLFWNIICNLPGIKLIKEPIDQILFPDQEVIVQSQKIQQVGEIDIPSVTKLSKAGICLVPTNKGISSIKFDVKKKKILSPQGLFRRKFGSSTEKLGGL</sequence>
<proteinExistence type="predicted"/>
<reference evidence="2 3" key="1">
    <citation type="submission" date="2024-11" db="EMBL/GenBank/DDBJ databases">
        <title>A near-complete genome assembly of Cinchona calisaya.</title>
        <authorList>
            <person name="Lian D.C."/>
            <person name="Zhao X.W."/>
            <person name="Wei L."/>
        </authorList>
    </citation>
    <scope>NUCLEOTIDE SEQUENCE [LARGE SCALE GENOMIC DNA]</scope>
    <source>
        <tissue evidence="2">Nenye</tissue>
    </source>
</reference>
<dbReference type="InterPro" id="IPR004158">
    <property type="entry name" value="DUF247_pln"/>
</dbReference>
<evidence type="ECO:0000313" key="2">
    <source>
        <dbReference type="EMBL" id="KAL3528924.1"/>
    </source>
</evidence>
<evidence type="ECO:0000313" key="3">
    <source>
        <dbReference type="Proteomes" id="UP001630127"/>
    </source>
</evidence>
<dbReference type="PANTHER" id="PTHR31549">
    <property type="entry name" value="PROTEIN, PUTATIVE (DUF247)-RELATED-RELATED"/>
    <property type="match status" value="1"/>
</dbReference>
<keyword evidence="3" id="KW-1185">Reference proteome</keyword>
<dbReference type="Proteomes" id="UP001630127">
    <property type="component" value="Unassembled WGS sequence"/>
</dbReference>
<dbReference type="EMBL" id="JBJUIK010000004">
    <property type="protein sequence ID" value="KAL3528924.1"/>
    <property type="molecule type" value="Genomic_DNA"/>
</dbReference>
<gene>
    <name evidence="2" type="ORF">ACH5RR_008246</name>
</gene>
<feature type="region of interest" description="Disordered" evidence="1">
    <location>
        <begin position="271"/>
        <end position="296"/>
    </location>
</feature>
<evidence type="ECO:0000256" key="1">
    <source>
        <dbReference type="SAM" id="MobiDB-lite"/>
    </source>
</evidence>
<comment type="caution">
    <text evidence="2">The sequence shown here is derived from an EMBL/GenBank/DDBJ whole genome shotgun (WGS) entry which is preliminary data.</text>
</comment>
<dbReference type="PANTHER" id="PTHR31549:SF277">
    <property type="entry name" value="OS08G0167400 PROTEIN"/>
    <property type="match status" value="1"/>
</dbReference>
<dbReference type="AlphaFoldDB" id="A0ABD3AB83"/>
<name>A0ABD3AB83_9GENT</name>
<accession>A0ABD3AB83</accession>